<name>A0AAV3PS37_LITER</name>
<keyword evidence="3" id="KW-1185">Reference proteome</keyword>
<accession>A0AAV3PS37</accession>
<proteinExistence type="predicted"/>
<evidence type="ECO:0000313" key="3">
    <source>
        <dbReference type="Proteomes" id="UP001454036"/>
    </source>
</evidence>
<sequence length="186" mass="21289">MKEFPKKIADLFMSLDTQGSNGQKIEMLMDLDGFTREMLNNVAIFETSMCKLQWTSNQQIPNSFKLKLLSELLLEHGDKCLGRISDNLEVGFKKRRFELLLDHAVTSGERNMETIHEGENQIDEQTDQEEGEDLNIRQDSLGAQASFWSFNLKNCSWLMSGCLIPFIKKILGWILVVVPQQSKITS</sequence>
<protein>
    <submittedName>
        <fullName evidence="1">Uncharacterized protein</fullName>
    </submittedName>
</protein>
<dbReference type="Proteomes" id="UP001454036">
    <property type="component" value="Unassembled WGS sequence"/>
</dbReference>
<dbReference type="EMBL" id="BAABME010018456">
    <property type="protein sequence ID" value="GAA0153881.1"/>
    <property type="molecule type" value="Genomic_DNA"/>
</dbReference>
<comment type="caution">
    <text evidence="1">The sequence shown here is derived from an EMBL/GenBank/DDBJ whole genome shotgun (WGS) entry which is preliminary data.</text>
</comment>
<organism evidence="1 3">
    <name type="scientific">Lithospermum erythrorhizon</name>
    <name type="common">Purple gromwell</name>
    <name type="synonym">Lithospermum officinale var. erythrorhizon</name>
    <dbReference type="NCBI Taxonomy" id="34254"/>
    <lineage>
        <taxon>Eukaryota</taxon>
        <taxon>Viridiplantae</taxon>
        <taxon>Streptophyta</taxon>
        <taxon>Embryophyta</taxon>
        <taxon>Tracheophyta</taxon>
        <taxon>Spermatophyta</taxon>
        <taxon>Magnoliopsida</taxon>
        <taxon>eudicotyledons</taxon>
        <taxon>Gunneridae</taxon>
        <taxon>Pentapetalae</taxon>
        <taxon>asterids</taxon>
        <taxon>lamiids</taxon>
        <taxon>Boraginales</taxon>
        <taxon>Boraginaceae</taxon>
        <taxon>Boraginoideae</taxon>
        <taxon>Lithospermeae</taxon>
        <taxon>Lithospermum</taxon>
    </lineage>
</organism>
<evidence type="ECO:0000313" key="1">
    <source>
        <dbReference type="EMBL" id="GAA0153881.1"/>
    </source>
</evidence>
<reference evidence="1 3" key="1">
    <citation type="submission" date="2024-01" db="EMBL/GenBank/DDBJ databases">
        <title>The complete chloroplast genome sequence of Lithospermum erythrorhizon: insights into the phylogenetic relationship among Boraginaceae species and the maternal lineages of purple gromwells.</title>
        <authorList>
            <person name="Okada T."/>
            <person name="Watanabe K."/>
        </authorList>
    </citation>
    <scope>NUCLEOTIDE SEQUENCE [LARGE SCALE GENOMIC DNA]</scope>
</reference>
<dbReference type="EMBL" id="BAABME010018526">
    <property type="protein sequence ID" value="GAA0154136.1"/>
    <property type="molecule type" value="Genomic_DNA"/>
</dbReference>
<evidence type="ECO:0000313" key="2">
    <source>
        <dbReference type="EMBL" id="GAA0154136.1"/>
    </source>
</evidence>
<gene>
    <name evidence="1" type="ORF">LIER_37760</name>
    <name evidence="2" type="ORF">LIER_37809</name>
</gene>
<dbReference type="AlphaFoldDB" id="A0AAV3PS37"/>